<dbReference type="InterPro" id="IPR003718">
    <property type="entry name" value="OsmC/Ohr_fam"/>
</dbReference>
<organism evidence="1 2">
    <name type="scientific">Faunimonas pinastri</name>
    <dbReference type="NCBI Taxonomy" id="1855383"/>
    <lineage>
        <taxon>Bacteria</taxon>
        <taxon>Pseudomonadati</taxon>
        <taxon>Pseudomonadota</taxon>
        <taxon>Alphaproteobacteria</taxon>
        <taxon>Hyphomicrobiales</taxon>
        <taxon>Afifellaceae</taxon>
        <taxon>Faunimonas</taxon>
    </lineage>
</organism>
<dbReference type="OrthoDB" id="9807532at2"/>
<dbReference type="Proteomes" id="UP000199647">
    <property type="component" value="Unassembled WGS sequence"/>
</dbReference>
<dbReference type="InterPro" id="IPR019904">
    <property type="entry name" value="Peroxiredoxin_OsmC"/>
</dbReference>
<dbReference type="EMBL" id="FOFG01000015">
    <property type="protein sequence ID" value="SER31994.1"/>
    <property type="molecule type" value="Genomic_DNA"/>
</dbReference>
<keyword evidence="2" id="KW-1185">Reference proteome</keyword>
<dbReference type="Pfam" id="PF02566">
    <property type="entry name" value="OsmC"/>
    <property type="match status" value="1"/>
</dbReference>
<gene>
    <name evidence="1" type="ORF">SAMN05216548_11530</name>
</gene>
<dbReference type="InterPro" id="IPR015946">
    <property type="entry name" value="KH_dom-like_a/b"/>
</dbReference>
<dbReference type="InterPro" id="IPR052707">
    <property type="entry name" value="OsmC_Ohr_Peroxiredoxin"/>
</dbReference>
<dbReference type="STRING" id="1855383.SAMN05216548_11530"/>
<dbReference type="NCBIfam" id="TIGR03562">
    <property type="entry name" value="osmo_induc_OsmC"/>
    <property type="match status" value="1"/>
</dbReference>
<reference evidence="1 2" key="1">
    <citation type="submission" date="2016-10" db="EMBL/GenBank/DDBJ databases">
        <authorList>
            <person name="de Groot N.N."/>
        </authorList>
    </citation>
    <scope>NUCLEOTIDE SEQUENCE [LARGE SCALE GENOMIC DNA]</scope>
    <source>
        <strain evidence="1 2">A52C2</strain>
    </source>
</reference>
<dbReference type="InterPro" id="IPR036102">
    <property type="entry name" value="OsmC/Ohrsf"/>
</dbReference>
<evidence type="ECO:0000313" key="1">
    <source>
        <dbReference type="EMBL" id="SER31994.1"/>
    </source>
</evidence>
<sequence>MATIVKRAEAVWKGSGKDGQGTLTTESGALSGANYSFKKRFGEEKGTNPEELIGAAHAGCFSMALAFQLGGAGYEPEELHTKAVVKMEQEGAGWKIAAVELTLQARIPGISEDEFHKLADAAKANCPVSKVLNANITLKTELAS</sequence>
<accession>A0A1H9N7T8</accession>
<evidence type="ECO:0000313" key="2">
    <source>
        <dbReference type="Proteomes" id="UP000199647"/>
    </source>
</evidence>
<dbReference type="GO" id="GO:0004601">
    <property type="term" value="F:peroxidase activity"/>
    <property type="evidence" value="ECO:0007669"/>
    <property type="project" value="InterPro"/>
</dbReference>
<dbReference type="SUPFAM" id="SSF82784">
    <property type="entry name" value="OsmC-like"/>
    <property type="match status" value="1"/>
</dbReference>
<dbReference type="Gene3D" id="3.30.300.20">
    <property type="match status" value="1"/>
</dbReference>
<dbReference type="PANTHER" id="PTHR42830:SF1">
    <property type="entry name" value="OSMOTICALLY INDUCIBLE FAMILY PROTEIN"/>
    <property type="match status" value="1"/>
</dbReference>
<dbReference type="AlphaFoldDB" id="A0A1H9N7T8"/>
<proteinExistence type="predicted"/>
<dbReference type="GO" id="GO:0006979">
    <property type="term" value="P:response to oxidative stress"/>
    <property type="evidence" value="ECO:0007669"/>
    <property type="project" value="InterPro"/>
</dbReference>
<name>A0A1H9N7T8_9HYPH</name>
<protein>
    <submittedName>
        <fullName evidence="1">Osmotically inducible protein OsmC</fullName>
    </submittedName>
</protein>
<dbReference type="PANTHER" id="PTHR42830">
    <property type="entry name" value="OSMOTICALLY INDUCIBLE FAMILY PROTEIN"/>
    <property type="match status" value="1"/>
</dbReference>